<gene>
    <name evidence="2" type="ORF">EH31_13465</name>
</gene>
<dbReference type="EMBL" id="JMIW01000006">
    <property type="protein sequence ID" value="KEO89050.1"/>
    <property type="molecule type" value="Genomic_DNA"/>
</dbReference>
<name>A0A074M8G0_ERYLO</name>
<evidence type="ECO:0000313" key="2">
    <source>
        <dbReference type="EMBL" id="KEO89050.1"/>
    </source>
</evidence>
<evidence type="ECO:0008006" key="4">
    <source>
        <dbReference type="Google" id="ProtNLM"/>
    </source>
</evidence>
<accession>A0A074M8G0</accession>
<proteinExistence type="predicted"/>
<comment type="caution">
    <text evidence="2">The sequence shown here is derived from an EMBL/GenBank/DDBJ whole genome shotgun (WGS) entry which is preliminary data.</text>
</comment>
<sequence>MIATALPLIVTAQARAQELGQALSDTPQIGYEAVDLDDQVIDSSATEAEIAGLRARDVLAQKRITELEERLERLERVAGLAGAYPLNAKEQAALRGCGFGTNLMAPTYHGDQVELQRGPRQFVSTAVQDQAGAPEDTEPGRRREPAPSQSVTDITEDTQGYFGRRFSFEAGVNYTHFDDARINLSGFLALDAIFLGRISVDEQSSDIITTDFTGRFAPTDRLQFDVSVPLIYRSSVFQSGGAGGNAAGLADARVEEFGIGDISLGASYRLLQETVRRPDVVLNARVKPPTGRDPFGIELVEIAGTEGNLEVPAALSTGSGVWAGSVGASVLKTLDPMIVFGNVTYFHNFPRSFPDIDEIEGDQPGRVDIGNSIQFGAGLAFALNEKSSLSSSFTVRFGDETRLRFVDEEYSDVIGSGSTVGLLNLGATFALTERASLLTSVGVGMTTDAPDFTISARVPFRF</sequence>
<evidence type="ECO:0000313" key="3">
    <source>
        <dbReference type="Proteomes" id="UP000027647"/>
    </source>
</evidence>
<protein>
    <recommendedName>
        <fullName evidence="4">Transporter</fullName>
    </recommendedName>
</protein>
<dbReference type="AlphaFoldDB" id="A0A074M8G0"/>
<keyword evidence="3" id="KW-1185">Reference proteome</keyword>
<dbReference type="STRING" id="1044.EH31_13465"/>
<feature type="region of interest" description="Disordered" evidence="1">
    <location>
        <begin position="125"/>
        <end position="155"/>
    </location>
</feature>
<evidence type="ECO:0000256" key="1">
    <source>
        <dbReference type="SAM" id="MobiDB-lite"/>
    </source>
</evidence>
<dbReference type="Proteomes" id="UP000027647">
    <property type="component" value="Unassembled WGS sequence"/>
</dbReference>
<reference evidence="2 3" key="1">
    <citation type="submission" date="2014-04" db="EMBL/GenBank/DDBJ databases">
        <title>A comprehensive comparison of genomes of Erythrobacter spp. strains.</title>
        <authorList>
            <person name="Zheng Q."/>
        </authorList>
    </citation>
    <scope>NUCLEOTIDE SEQUENCE [LARGE SCALE GENOMIC DNA]</scope>
    <source>
        <strain evidence="2 3">DSM 6997</strain>
    </source>
</reference>
<dbReference type="eggNOG" id="COG3637">
    <property type="taxonomic scope" value="Bacteria"/>
</dbReference>
<organism evidence="2 3">
    <name type="scientific">Erythrobacter longus</name>
    <dbReference type="NCBI Taxonomy" id="1044"/>
    <lineage>
        <taxon>Bacteria</taxon>
        <taxon>Pseudomonadati</taxon>
        <taxon>Pseudomonadota</taxon>
        <taxon>Alphaproteobacteria</taxon>
        <taxon>Sphingomonadales</taxon>
        <taxon>Erythrobacteraceae</taxon>
        <taxon>Erythrobacter/Porphyrobacter group</taxon>
        <taxon>Erythrobacter</taxon>
    </lineage>
</organism>